<comment type="caution">
    <text evidence="1">The sequence shown here is derived from an EMBL/GenBank/DDBJ whole genome shotgun (WGS) entry which is preliminary data.</text>
</comment>
<organism evidence="1 2">
    <name type="scientific">Anaeroplasma bactoclasticum</name>
    <dbReference type="NCBI Taxonomy" id="2088"/>
    <lineage>
        <taxon>Bacteria</taxon>
        <taxon>Bacillati</taxon>
        <taxon>Mycoplasmatota</taxon>
        <taxon>Mollicutes</taxon>
        <taxon>Anaeroplasmatales</taxon>
        <taxon>Anaeroplasmataceae</taxon>
        <taxon>Anaeroplasma</taxon>
    </lineage>
</organism>
<evidence type="ECO:0000313" key="1">
    <source>
        <dbReference type="EMBL" id="RIA75713.1"/>
    </source>
</evidence>
<dbReference type="AlphaFoldDB" id="A0A397RNK9"/>
<accession>A0A397RNK9</accession>
<dbReference type="EMBL" id="QXEV01000012">
    <property type="protein sequence ID" value="RIA75713.1"/>
    <property type="molecule type" value="Genomic_DNA"/>
</dbReference>
<dbReference type="Proteomes" id="UP000266506">
    <property type="component" value="Unassembled WGS sequence"/>
</dbReference>
<sequence>MKKYNKPIIIEEEIKIVDVIAESFGTSQAGDKIVNFLED</sequence>
<dbReference type="InParanoid" id="A0A397RNK9"/>
<evidence type="ECO:0000313" key="2">
    <source>
        <dbReference type="Proteomes" id="UP000266506"/>
    </source>
</evidence>
<keyword evidence="2" id="KW-1185">Reference proteome</keyword>
<gene>
    <name evidence="1" type="ORF">EI71_01199</name>
</gene>
<reference evidence="1 2" key="1">
    <citation type="submission" date="2018-08" db="EMBL/GenBank/DDBJ databases">
        <title>Genomic Encyclopedia of Archaeal and Bacterial Type Strains, Phase II (KMG-II): from individual species to whole genera.</title>
        <authorList>
            <person name="Goeker M."/>
        </authorList>
    </citation>
    <scope>NUCLEOTIDE SEQUENCE [LARGE SCALE GENOMIC DNA]</scope>
    <source>
        <strain evidence="1 2">ATCC 27112</strain>
    </source>
</reference>
<name>A0A397RNK9_9MOLU</name>
<proteinExistence type="predicted"/>
<protein>
    <submittedName>
        <fullName evidence="1">Uncharacterized protein</fullName>
    </submittedName>
</protein>